<dbReference type="AlphaFoldDB" id="A0AAV4WUU9"/>
<name>A0AAV4WUU9_CAEEX</name>
<gene>
    <name evidence="1" type="ORF">CEXT_620231</name>
</gene>
<sequence>MTHSNDFPINCASERTASWKERGKEIISRPSPDAWAAESLQLVSLREDFRIRTRSLNANLSSSFTDARMSNGFLGGGKEMNLPPLPLSPDAWDAESLQLVSLGDFSGFEREVEREPLFVVHRCEIVLIRPRWRSSSHSRSFH</sequence>
<reference evidence="1 2" key="1">
    <citation type="submission" date="2021-06" db="EMBL/GenBank/DDBJ databases">
        <title>Caerostris extrusa draft genome.</title>
        <authorList>
            <person name="Kono N."/>
            <person name="Arakawa K."/>
        </authorList>
    </citation>
    <scope>NUCLEOTIDE SEQUENCE [LARGE SCALE GENOMIC DNA]</scope>
</reference>
<evidence type="ECO:0000313" key="1">
    <source>
        <dbReference type="EMBL" id="GIY86276.1"/>
    </source>
</evidence>
<dbReference type="EMBL" id="BPLR01016772">
    <property type="protein sequence ID" value="GIY86276.1"/>
    <property type="molecule type" value="Genomic_DNA"/>
</dbReference>
<proteinExistence type="predicted"/>
<keyword evidence="2" id="KW-1185">Reference proteome</keyword>
<evidence type="ECO:0000313" key="2">
    <source>
        <dbReference type="Proteomes" id="UP001054945"/>
    </source>
</evidence>
<organism evidence="1 2">
    <name type="scientific">Caerostris extrusa</name>
    <name type="common">Bark spider</name>
    <name type="synonym">Caerostris bankana</name>
    <dbReference type="NCBI Taxonomy" id="172846"/>
    <lineage>
        <taxon>Eukaryota</taxon>
        <taxon>Metazoa</taxon>
        <taxon>Ecdysozoa</taxon>
        <taxon>Arthropoda</taxon>
        <taxon>Chelicerata</taxon>
        <taxon>Arachnida</taxon>
        <taxon>Araneae</taxon>
        <taxon>Araneomorphae</taxon>
        <taxon>Entelegynae</taxon>
        <taxon>Araneoidea</taxon>
        <taxon>Araneidae</taxon>
        <taxon>Caerostris</taxon>
    </lineage>
</organism>
<accession>A0AAV4WUU9</accession>
<protein>
    <submittedName>
        <fullName evidence="1">Uncharacterized protein</fullName>
    </submittedName>
</protein>
<dbReference type="Proteomes" id="UP001054945">
    <property type="component" value="Unassembled WGS sequence"/>
</dbReference>
<comment type="caution">
    <text evidence="1">The sequence shown here is derived from an EMBL/GenBank/DDBJ whole genome shotgun (WGS) entry which is preliminary data.</text>
</comment>